<dbReference type="OrthoDB" id="1540477at2759"/>
<reference evidence="4" key="2">
    <citation type="journal article" date="2017" name="J. Anim. Genet.">
        <title>Multiple reference genome sequences of hot pepper reveal the massive evolution of plant disease resistance genes by retroduplication.</title>
        <authorList>
            <person name="Kim S."/>
            <person name="Park J."/>
            <person name="Yeom S.-I."/>
            <person name="Kim Y.-M."/>
            <person name="Seo E."/>
            <person name="Kim K.-T."/>
            <person name="Kim M.-S."/>
            <person name="Lee J.M."/>
            <person name="Cheong K."/>
            <person name="Shin H.-S."/>
            <person name="Kim S.-B."/>
            <person name="Han K."/>
            <person name="Lee J."/>
            <person name="Park M."/>
            <person name="Lee H.-A."/>
            <person name="Lee H.-Y."/>
            <person name="Lee Y."/>
            <person name="Oh S."/>
            <person name="Lee J.H."/>
            <person name="Choi E."/>
            <person name="Choi E."/>
            <person name="Lee S.E."/>
            <person name="Jeon J."/>
            <person name="Kim H."/>
            <person name="Choi G."/>
            <person name="Song H."/>
            <person name="Lee J."/>
            <person name="Lee S.-C."/>
            <person name="Kwon J.-K."/>
            <person name="Lee H.-Y."/>
            <person name="Koo N."/>
            <person name="Hong Y."/>
            <person name="Kim R.W."/>
            <person name="Kang W.-H."/>
            <person name="Huh J.H."/>
            <person name="Kang B.-C."/>
            <person name="Yang T.-J."/>
            <person name="Lee Y.-H."/>
            <person name="Bennetzen J.L."/>
            <person name="Choi D."/>
        </authorList>
    </citation>
    <scope>NUCLEOTIDE SEQUENCE [LARGE SCALE GENOMIC DNA]</scope>
    <source>
        <strain evidence="4">cv. PBC81</strain>
    </source>
</reference>
<dbReference type="Proteomes" id="UP000224567">
    <property type="component" value="Unassembled WGS sequence"/>
</dbReference>
<dbReference type="PANTHER" id="PTHR47188:SF1">
    <property type="entry name" value="PROTEIN TAR1"/>
    <property type="match status" value="1"/>
</dbReference>
<dbReference type="PANTHER" id="PTHR47188">
    <property type="entry name" value="PROTEIN TAR1"/>
    <property type="match status" value="1"/>
</dbReference>
<evidence type="ECO:0000256" key="2">
    <source>
        <dbReference type="SAM" id="Phobius"/>
    </source>
</evidence>
<evidence type="ECO:0000313" key="4">
    <source>
        <dbReference type="Proteomes" id="UP000224567"/>
    </source>
</evidence>
<evidence type="ECO:0000256" key="1">
    <source>
        <dbReference type="SAM" id="MobiDB-lite"/>
    </source>
</evidence>
<dbReference type="AlphaFoldDB" id="A0A2G2V4K3"/>
<keyword evidence="2" id="KW-1133">Transmembrane helix</keyword>
<accession>A0A2G2V4K3</accession>
<keyword evidence="2" id="KW-0472">Membrane</keyword>
<feature type="region of interest" description="Disordered" evidence="1">
    <location>
        <begin position="1"/>
        <end position="27"/>
    </location>
</feature>
<keyword evidence="4" id="KW-1185">Reference proteome</keyword>
<dbReference type="InterPro" id="IPR044792">
    <property type="entry name" value="TAR1"/>
</dbReference>
<protein>
    <submittedName>
        <fullName evidence="3">Uncharacterized protein</fullName>
    </submittedName>
</protein>
<evidence type="ECO:0000313" key="3">
    <source>
        <dbReference type="EMBL" id="PHT27916.1"/>
    </source>
</evidence>
<gene>
    <name evidence="3" type="ORF">CQW23_32488</name>
</gene>
<keyword evidence="2" id="KW-0812">Transmembrane</keyword>
<name>A0A2G2V4K3_CAPBA</name>
<dbReference type="GO" id="GO:0043457">
    <property type="term" value="P:regulation of cellular respiration"/>
    <property type="evidence" value="ECO:0007669"/>
    <property type="project" value="InterPro"/>
</dbReference>
<comment type="caution">
    <text evidence="3">The sequence shown here is derived from an EMBL/GenBank/DDBJ whole genome shotgun (WGS) entry which is preliminary data.</text>
</comment>
<dbReference type="EMBL" id="MLFT02000294">
    <property type="protein sequence ID" value="PHT27916.1"/>
    <property type="molecule type" value="Genomic_DNA"/>
</dbReference>
<proteinExistence type="predicted"/>
<reference evidence="3 4" key="1">
    <citation type="journal article" date="2017" name="Genome Biol.">
        <title>New reference genome sequences of hot pepper reveal the massive evolution of plant disease-resistance genes by retroduplication.</title>
        <authorList>
            <person name="Kim S."/>
            <person name="Park J."/>
            <person name="Yeom S.I."/>
            <person name="Kim Y.M."/>
            <person name="Seo E."/>
            <person name="Kim K.T."/>
            <person name="Kim M.S."/>
            <person name="Lee J.M."/>
            <person name="Cheong K."/>
            <person name="Shin H.S."/>
            <person name="Kim S.B."/>
            <person name="Han K."/>
            <person name="Lee J."/>
            <person name="Park M."/>
            <person name="Lee H.A."/>
            <person name="Lee H.Y."/>
            <person name="Lee Y."/>
            <person name="Oh S."/>
            <person name="Lee J.H."/>
            <person name="Choi E."/>
            <person name="Choi E."/>
            <person name="Lee S.E."/>
            <person name="Jeon J."/>
            <person name="Kim H."/>
            <person name="Choi G."/>
            <person name="Song H."/>
            <person name="Lee J."/>
            <person name="Lee S.C."/>
            <person name="Kwon J.K."/>
            <person name="Lee H.Y."/>
            <person name="Koo N."/>
            <person name="Hong Y."/>
            <person name="Kim R.W."/>
            <person name="Kang W.H."/>
            <person name="Huh J.H."/>
            <person name="Kang B.C."/>
            <person name="Yang T.J."/>
            <person name="Lee Y.H."/>
            <person name="Bennetzen J.L."/>
            <person name="Choi D."/>
        </authorList>
    </citation>
    <scope>NUCLEOTIDE SEQUENCE [LARGE SCALE GENOMIC DNA]</scope>
    <source>
        <strain evidence="4">cv. PBC81</strain>
    </source>
</reference>
<organism evidence="3 4">
    <name type="scientific">Capsicum baccatum</name>
    <name type="common">Peruvian pepper</name>
    <dbReference type="NCBI Taxonomy" id="33114"/>
    <lineage>
        <taxon>Eukaryota</taxon>
        <taxon>Viridiplantae</taxon>
        <taxon>Streptophyta</taxon>
        <taxon>Embryophyta</taxon>
        <taxon>Tracheophyta</taxon>
        <taxon>Spermatophyta</taxon>
        <taxon>Magnoliopsida</taxon>
        <taxon>eudicotyledons</taxon>
        <taxon>Gunneridae</taxon>
        <taxon>Pentapetalae</taxon>
        <taxon>asterids</taxon>
        <taxon>lamiids</taxon>
        <taxon>Solanales</taxon>
        <taxon>Solanaceae</taxon>
        <taxon>Solanoideae</taxon>
        <taxon>Capsiceae</taxon>
        <taxon>Capsicum</taxon>
    </lineage>
</organism>
<sequence length="182" mass="20648">MARDDPLSPRMQLEQSTYSRQVRDWDPRAQPSEPISFLAVYRFTRPLTRTHVRLLGPLFKTGRMGSPQASVRSVQIPKHAGGARCLPYSRRRHSTSVSRAWALAAPRVDRHTGSLPFHIRSGRIVDPHPLPSRLFQALFDSLFKVLVIFPLRYLFAIGLSPVFSLGWNSPHDLGYIPKQPVS</sequence>
<feature type="transmembrane region" description="Helical" evidence="2">
    <location>
        <begin position="142"/>
        <end position="163"/>
    </location>
</feature>